<feature type="domain" description="Cyclin-like" evidence="7">
    <location>
        <begin position="159"/>
        <end position="243"/>
    </location>
</feature>
<protein>
    <recommendedName>
        <fullName evidence="4">B-like cyclin</fullName>
    </recommendedName>
</protein>
<keyword evidence="2" id="KW-0132">Cell division</keyword>
<evidence type="ECO:0000313" key="8">
    <source>
        <dbReference type="EMBL" id="KAK9925067.1"/>
    </source>
</evidence>
<dbReference type="Proteomes" id="UP001457282">
    <property type="component" value="Unassembled WGS sequence"/>
</dbReference>
<dbReference type="SUPFAM" id="SSF47954">
    <property type="entry name" value="Cyclin-like"/>
    <property type="match status" value="2"/>
</dbReference>
<name>A0AAW1WNW1_RUBAR</name>
<feature type="region of interest" description="Disordered" evidence="6">
    <location>
        <begin position="249"/>
        <end position="280"/>
    </location>
</feature>
<evidence type="ECO:0000256" key="1">
    <source>
        <dbReference type="ARBA" id="ARBA00011177"/>
    </source>
</evidence>
<evidence type="ECO:0000256" key="3">
    <source>
        <dbReference type="ARBA" id="ARBA00023306"/>
    </source>
</evidence>
<dbReference type="PANTHER" id="PTHR10026">
    <property type="entry name" value="CYCLIN"/>
    <property type="match status" value="1"/>
</dbReference>
<dbReference type="AlphaFoldDB" id="A0AAW1WNW1"/>
<dbReference type="InterPro" id="IPR043198">
    <property type="entry name" value="Cyclin/Ssn8"/>
</dbReference>
<dbReference type="InterPro" id="IPR006671">
    <property type="entry name" value="Cyclin_N"/>
</dbReference>
<evidence type="ECO:0000256" key="6">
    <source>
        <dbReference type="SAM" id="MobiDB-lite"/>
    </source>
</evidence>
<dbReference type="GO" id="GO:0006357">
    <property type="term" value="P:regulation of transcription by RNA polymerase II"/>
    <property type="evidence" value="ECO:0007669"/>
    <property type="project" value="InterPro"/>
</dbReference>
<evidence type="ECO:0000256" key="4">
    <source>
        <dbReference type="ARBA" id="ARBA00032263"/>
    </source>
</evidence>
<keyword evidence="5" id="KW-0195">Cyclin</keyword>
<dbReference type="EMBL" id="JBEDUW010000006">
    <property type="protein sequence ID" value="KAK9925067.1"/>
    <property type="molecule type" value="Genomic_DNA"/>
</dbReference>
<dbReference type="GO" id="GO:0051301">
    <property type="term" value="P:cell division"/>
    <property type="evidence" value="ECO:0007669"/>
    <property type="project" value="UniProtKB-KW"/>
</dbReference>
<dbReference type="InterPro" id="IPR036915">
    <property type="entry name" value="Cyclin-like_sf"/>
</dbReference>
<keyword evidence="9" id="KW-1185">Reference proteome</keyword>
<comment type="subunit">
    <text evidence="1">Interacts with the CDC2 protein kinase to form a serine/threonine kinase holoenzyme complex also known as maturation promoting factor (MPF). The cyclin subunit imparts substrate specificity to the complex.</text>
</comment>
<evidence type="ECO:0000256" key="2">
    <source>
        <dbReference type="ARBA" id="ARBA00022618"/>
    </source>
</evidence>
<evidence type="ECO:0000313" key="9">
    <source>
        <dbReference type="Proteomes" id="UP001457282"/>
    </source>
</evidence>
<comment type="similarity">
    <text evidence="5">Belongs to the cyclin family.</text>
</comment>
<dbReference type="Pfam" id="PF00134">
    <property type="entry name" value="Cyclin_N"/>
    <property type="match status" value="1"/>
</dbReference>
<sequence length="423" mass="48234">MYTQEEEPQCSMRGWYFTRREIEYHSPSRRDGISRKQETQLRELYCSYLKELGMRLELPQVTIACAMMLCHRFYMRQSHAKNDWKTIASVSIFLACKIQDTRRPLNDVLREASDMVHKLDASALQYIRRKEVFKELILVAEILLLSTIGFDLEMQLPYLLLVEALRTLNLFPVLAERAWNYVNDCLCTSLCLQYEPHYIAAGSLFLAAELQKVKLPTEEGNVWWVEFDVSPKQLDDVIREMVRTLHKASGKQALSPKNGRVNQSETLIRRPSDPSSSQSCVSSEAVVDCHFRHSTLVEEDRGLGESIMSYSQNIVEGDNYTTMKEALSCQTCDGGSPSGIVEDGGAEVKPISAELDDQNDNVIDIHRIRDKLKRQRSSGKVLNKKMVDSTDAEIDAEAWIESELEGGIVLEDASPKKKQRELL</sequence>
<organism evidence="8 9">
    <name type="scientific">Rubus argutus</name>
    <name type="common">Southern blackberry</name>
    <dbReference type="NCBI Taxonomy" id="59490"/>
    <lineage>
        <taxon>Eukaryota</taxon>
        <taxon>Viridiplantae</taxon>
        <taxon>Streptophyta</taxon>
        <taxon>Embryophyta</taxon>
        <taxon>Tracheophyta</taxon>
        <taxon>Spermatophyta</taxon>
        <taxon>Magnoliopsida</taxon>
        <taxon>eudicotyledons</taxon>
        <taxon>Gunneridae</taxon>
        <taxon>Pentapetalae</taxon>
        <taxon>rosids</taxon>
        <taxon>fabids</taxon>
        <taxon>Rosales</taxon>
        <taxon>Rosaceae</taxon>
        <taxon>Rosoideae</taxon>
        <taxon>Rosoideae incertae sedis</taxon>
        <taxon>Rubus</taxon>
    </lineage>
</organism>
<keyword evidence="3" id="KW-0131">Cell cycle</keyword>
<comment type="caution">
    <text evidence="8">The sequence shown here is derived from an EMBL/GenBank/DDBJ whole genome shotgun (WGS) entry which is preliminary data.</text>
</comment>
<dbReference type="InterPro" id="IPR013763">
    <property type="entry name" value="Cyclin-like_dom"/>
</dbReference>
<gene>
    <name evidence="8" type="ORF">M0R45_033408</name>
</gene>
<feature type="domain" description="Cyclin-like" evidence="7">
    <location>
        <begin position="47"/>
        <end position="146"/>
    </location>
</feature>
<proteinExistence type="inferred from homology"/>
<accession>A0AAW1WNW1</accession>
<reference evidence="8 9" key="1">
    <citation type="journal article" date="2023" name="G3 (Bethesda)">
        <title>A chromosome-length genome assembly and annotation of blackberry (Rubus argutus, cv. 'Hillquist').</title>
        <authorList>
            <person name="Bruna T."/>
            <person name="Aryal R."/>
            <person name="Dudchenko O."/>
            <person name="Sargent D.J."/>
            <person name="Mead D."/>
            <person name="Buti M."/>
            <person name="Cavallini A."/>
            <person name="Hytonen T."/>
            <person name="Andres J."/>
            <person name="Pham M."/>
            <person name="Weisz D."/>
            <person name="Mascagni F."/>
            <person name="Usai G."/>
            <person name="Natali L."/>
            <person name="Bassil N."/>
            <person name="Fernandez G.E."/>
            <person name="Lomsadze A."/>
            <person name="Armour M."/>
            <person name="Olukolu B."/>
            <person name="Poorten T."/>
            <person name="Britton C."/>
            <person name="Davik J."/>
            <person name="Ashrafi H."/>
            <person name="Aiden E.L."/>
            <person name="Borodovsky M."/>
            <person name="Worthington M."/>
        </authorList>
    </citation>
    <scope>NUCLEOTIDE SEQUENCE [LARGE SCALE GENOMIC DNA]</scope>
    <source>
        <strain evidence="8">PI 553951</strain>
    </source>
</reference>
<evidence type="ECO:0000256" key="5">
    <source>
        <dbReference type="RuleBase" id="RU000383"/>
    </source>
</evidence>
<dbReference type="GO" id="GO:0016538">
    <property type="term" value="F:cyclin-dependent protein serine/threonine kinase regulator activity"/>
    <property type="evidence" value="ECO:0007669"/>
    <property type="project" value="InterPro"/>
</dbReference>
<dbReference type="Gene3D" id="1.10.472.10">
    <property type="entry name" value="Cyclin-like"/>
    <property type="match status" value="2"/>
</dbReference>
<dbReference type="SMART" id="SM00385">
    <property type="entry name" value="CYCLIN"/>
    <property type="match status" value="2"/>
</dbReference>
<evidence type="ECO:0000259" key="7">
    <source>
        <dbReference type="SMART" id="SM00385"/>
    </source>
</evidence>